<keyword evidence="2" id="KW-1133">Transmembrane helix</keyword>
<organism evidence="3 4">
    <name type="scientific">Phoenix dactylifera</name>
    <name type="common">Date palm</name>
    <dbReference type="NCBI Taxonomy" id="42345"/>
    <lineage>
        <taxon>Eukaryota</taxon>
        <taxon>Viridiplantae</taxon>
        <taxon>Streptophyta</taxon>
        <taxon>Embryophyta</taxon>
        <taxon>Tracheophyta</taxon>
        <taxon>Spermatophyta</taxon>
        <taxon>Magnoliopsida</taxon>
        <taxon>Liliopsida</taxon>
        <taxon>Arecaceae</taxon>
        <taxon>Coryphoideae</taxon>
        <taxon>Phoeniceae</taxon>
        <taxon>Phoenix</taxon>
    </lineage>
</organism>
<dbReference type="AlphaFoldDB" id="A0A8B7CIW8"/>
<dbReference type="RefSeq" id="XP_008800179.2">
    <property type="nucleotide sequence ID" value="XM_008801957.3"/>
</dbReference>
<dbReference type="OrthoDB" id="778084at2759"/>
<feature type="region of interest" description="Disordered" evidence="1">
    <location>
        <begin position="177"/>
        <end position="216"/>
    </location>
</feature>
<feature type="region of interest" description="Disordered" evidence="1">
    <location>
        <begin position="123"/>
        <end position="163"/>
    </location>
</feature>
<dbReference type="PANTHER" id="PTHR34660:SF7">
    <property type="entry name" value="DNA LIGASE-LIKE PROTEIN"/>
    <property type="match status" value="1"/>
</dbReference>
<dbReference type="Proteomes" id="UP000228380">
    <property type="component" value="Chromosome 5"/>
</dbReference>
<gene>
    <name evidence="4" type="primary">LOC103714634</name>
</gene>
<feature type="transmembrane region" description="Helical" evidence="2">
    <location>
        <begin position="20"/>
        <end position="41"/>
    </location>
</feature>
<feature type="compositionally biased region" description="Basic residues" evidence="1">
    <location>
        <begin position="89"/>
        <end position="98"/>
    </location>
</feature>
<reference evidence="4" key="2">
    <citation type="submission" date="2025-08" db="UniProtKB">
        <authorList>
            <consortium name="RefSeq"/>
        </authorList>
    </citation>
    <scope>IDENTIFICATION</scope>
    <source>
        <tissue evidence="4">Young leaves</tissue>
    </source>
</reference>
<evidence type="ECO:0000313" key="4">
    <source>
        <dbReference type="RefSeq" id="XP_008800179.2"/>
    </source>
</evidence>
<sequence length="378" mass="42544">MSVMLLFLEVLEDCVLKKWMLSRAFCGSIILLLGSAFLFLLSSGNDCSGALKLQKEREKAKKERRKEKKREKKEKREKAGQENTECQVHNHKKRKHEGKSRLDQNDGYNAKATTAANSVEQLEKSGLTEEHEQPCSVRNTYDSSESSQDSSKRRKLVATNVSQARHGSILRIRLPPVKQKDPTPASMPIVKQKDPTPPASMPIVKQKDPTPPASMRIVKQKDPVPRATMPTVKRDLKPPATVPTLNLTDLALTRTSEEPCFSGRVMETAFELEAVETRDSKAALKRNSRIQRMETQFRELMANWNPPPLQLEHSDMGNQDWLFGSLSSKRRSGPDANRCKASTEGLLSHVTGVPSSLQPQACYLSEFGMYQLPYVIPY</sequence>
<feature type="compositionally biased region" description="Basic and acidic residues" evidence="1">
    <location>
        <begin position="123"/>
        <end position="133"/>
    </location>
</feature>
<proteinExistence type="predicted"/>
<keyword evidence="3" id="KW-1185">Reference proteome</keyword>
<reference evidence="3" key="1">
    <citation type="journal article" date="2019" name="Nat. Commun.">
        <title>Genome-wide association mapping of date palm fruit traits.</title>
        <authorList>
            <person name="Hazzouri K.M."/>
            <person name="Gros-Balthazard M."/>
            <person name="Flowers J.M."/>
            <person name="Copetti D."/>
            <person name="Lemansour A."/>
            <person name="Lebrun M."/>
            <person name="Masmoudi K."/>
            <person name="Ferrand S."/>
            <person name="Dhar M.I."/>
            <person name="Fresquez Z.A."/>
            <person name="Rosas U."/>
            <person name="Zhang J."/>
            <person name="Talag J."/>
            <person name="Lee S."/>
            <person name="Kudrna D."/>
            <person name="Powell R.F."/>
            <person name="Leitch I.J."/>
            <person name="Krueger R.R."/>
            <person name="Wing R.A."/>
            <person name="Amiri K.M.A."/>
            <person name="Purugganan M.D."/>
        </authorList>
    </citation>
    <scope>NUCLEOTIDE SEQUENCE [LARGE SCALE GENOMIC DNA]</scope>
    <source>
        <strain evidence="3">cv. Khalas</strain>
    </source>
</reference>
<evidence type="ECO:0000256" key="1">
    <source>
        <dbReference type="SAM" id="MobiDB-lite"/>
    </source>
</evidence>
<name>A0A8B7CIW8_PHODC</name>
<dbReference type="KEGG" id="pda:103714634"/>
<keyword evidence="2" id="KW-0812">Transmembrane</keyword>
<feature type="compositionally biased region" description="Basic residues" evidence="1">
    <location>
        <begin position="62"/>
        <end position="73"/>
    </location>
</feature>
<evidence type="ECO:0000256" key="2">
    <source>
        <dbReference type="SAM" id="Phobius"/>
    </source>
</evidence>
<evidence type="ECO:0000313" key="3">
    <source>
        <dbReference type="Proteomes" id="UP000228380"/>
    </source>
</evidence>
<dbReference type="GeneID" id="103714634"/>
<accession>A0A8B7CIW8</accession>
<protein>
    <submittedName>
        <fullName evidence="4">Uncharacterized protein LOC103714634 isoform X1</fullName>
    </submittedName>
</protein>
<dbReference type="PANTHER" id="PTHR34660">
    <property type="entry name" value="MYB-LIKE PROTEIN X"/>
    <property type="match status" value="1"/>
</dbReference>
<feature type="region of interest" description="Disordered" evidence="1">
    <location>
        <begin position="57"/>
        <end position="109"/>
    </location>
</feature>
<keyword evidence="2" id="KW-0472">Membrane</keyword>